<dbReference type="GeneID" id="85362646"/>
<evidence type="ECO:0000256" key="1">
    <source>
        <dbReference type="SAM" id="MobiDB-lite"/>
    </source>
</evidence>
<feature type="region of interest" description="Disordered" evidence="1">
    <location>
        <begin position="190"/>
        <end position="212"/>
    </location>
</feature>
<protein>
    <submittedName>
        <fullName evidence="2">Uncharacterized protein</fullName>
    </submittedName>
</protein>
<dbReference type="RefSeq" id="XP_060332203.1">
    <property type="nucleotide sequence ID" value="XM_060479098.1"/>
</dbReference>
<name>A0AA39KFI5_ARMTA</name>
<organism evidence="2 3">
    <name type="scientific">Armillaria tabescens</name>
    <name type="common">Ringless honey mushroom</name>
    <name type="synonym">Agaricus tabescens</name>
    <dbReference type="NCBI Taxonomy" id="1929756"/>
    <lineage>
        <taxon>Eukaryota</taxon>
        <taxon>Fungi</taxon>
        <taxon>Dikarya</taxon>
        <taxon>Basidiomycota</taxon>
        <taxon>Agaricomycotina</taxon>
        <taxon>Agaricomycetes</taxon>
        <taxon>Agaricomycetidae</taxon>
        <taxon>Agaricales</taxon>
        <taxon>Marasmiineae</taxon>
        <taxon>Physalacriaceae</taxon>
        <taxon>Desarmillaria</taxon>
    </lineage>
</organism>
<evidence type="ECO:0000313" key="3">
    <source>
        <dbReference type="Proteomes" id="UP001175211"/>
    </source>
</evidence>
<reference evidence="2" key="1">
    <citation type="submission" date="2023-06" db="EMBL/GenBank/DDBJ databases">
        <authorList>
            <consortium name="Lawrence Berkeley National Laboratory"/>
            <person name="Ahrendt S."/>
            <person name="Sahu N."/>
            <person name="Indic B."/>
            <person name="Wong-Bajracharya J."/>
            <person name="Merenyi Z."/>
            <person name="Ke H.-M."/>
            <person name="Monk M."/>
            <person name="Kocsube S."/>
            <person name="Drula E."/>
            <person name="Lipzen A."/>
            <person name="Balint B."/>
            <person name="Henrissat B."/>
            <person name="Andreopoulos B."/>
            <person name="Martin F.M."/>
            <person name="Harder C.B."/>
            <person name="Rigling D."/>
            <person name="Ford K.L."/>
            <person name="Foster G.D."/>
            <person name="Pangilinan J."/>
            <person name="Papanicolaou A."/>
            <person name="Barry K."/>
            <person name="LaButti K."/>
            <person name="Viragh M."/>
            <person name="Koriabine M."/>
            <person name="Yan M."/>
            <person name="Riley R."/>
            <person name="Champramary S."/>
            <person name="Plett K.L."/>
            <person name="Tsai I.J."/>
            <person name="Slot J."/>
            <person name="Sipos G."/>
            <person name="Plett J."/>
            <person name="Nagy L.G."/>
            <person name="Grigoriev I.V."/>
        </authorList>
    </citation>
    <scope>NUCLEOTIDE SEQUENCE</scope>
    <source>
        <strain evidence="2">CCBAS 213</strain>
    </source>
</reference>
<keyword evidence="3" id="KW-1185">Reference proteome</keyword>
<dbReference type="EMBL" id="JAUEPS010000013">
    <property type="protein sequence ID" value="KAK0460077.1"/>
    <property type="molecule type" value="Genomic_DNA"/>
</dbReference>
<gene>
    <name evidence="2" type="ORF">EV420DRAFT_1673022</name>
</gene>
<proteinExistence type="predicted"/>
<accession>A0AA39KFI5</accession>
<dbReference type="Proteomes" id="UP001175211">
    <property type="component" value="Unassembled WGS sequence"/>
</dbReference>
<comment type="caution">
    <text evidence="2">The sequence shown here is derived from an EMBL/GenBank/DDBJ whole genome shotgun (WGS) entry which is preliminary data.</text>
</comment>
<sequence length="212" mass="24268">MFLALPNAKARRFKRLLCIGPRSYLMTMPWVCMEDEGSGHKRSVVPNVNQPAALLYSNIGGVDACNESMAKGVPRKVDEIDTMMVRRNLDVGVLLVMKGLENHDRMLRTLQSMYPNFNVSTYHSTRSEYRKLDLFAKHLGRNKLQSKIMYTEDIGRMLEDHRITLPHSIWGQTLTRTWDALAETASNHKPLRNQQEDGASPHNSPFNVQQRS</sequence>
<evidence type="ECO:0000313" key="2">
    <source>
        <dbReference type="EMBL" id="KAK0460077.1"/>
    </source>
</evidence>
<dbReference type="AlphaFoldDB" id="A0AA39KFI5"/>